<dbReference type="InterPro" id="IPR036322">
    <property type="entry name" value="WD40_repeat_dom_sf"/>
</dbReference>
<comment type="caution">
    <text evidence="3">The sequence shown here is derived from an EMBL/GenBank/DDBJ whole genome shotgun (WGS) entry which is preliminary data.</text>
</comment>
<dbReference type="PROSITE" id="PS51698">
    <property type="entry name" value="U_BOX"/>
    <property type="match status" value="1"/>
</dbReference>
<accession>A0A9W7C162</accession>
<organism evidence="3 4">
    <name type="scientific">Triparma strigata</name>
    <dbReference type="NCBI Taxonomy" id="1606541"/>
    <lineage>
        <taxon>Eukaryota</taxon>
        <taxon>Sar</taxon>
        <taxon>Stramenopiles</taxon>
        <taxon>Ochrophyta</taxon>
        <taxon>Bolidophyceae</taxon>
        <taxon>Parmales</taxon>
        <taxon>Triparmaceae</taxon>
        <taxon>Triparma</taxon>
    </lineage>
</organism>
<evidence type="ECO:0000313" key="4">
    <source>
        <dbReference type="Proteomes" id="UP001165085"/>
    </source>
</evidence>
<feature type="compositionally biased region" description="Gly residues" evidence="1">
    <location>
        <begin position="300"/>
        <end position="309"/>
    </location>
</feature>
<sequence length="652" mass="69298">MSGFSKGAEAPAARAHTQTQSAFDLSELCCPLTKKVMVDPVILKDDGVTYEREAIEEWISGGGNNKLTPSGSRLTTGKLIVNVSMLDAIEASGLEARGGGGGGSNLVVPLCAFSDMKDAAKRKNSAEIDKEISKAKGRGSGGPREIKGISKNAFKNLTEGLQVQNHHNNSQIEVEHLSREISDTIIEGDGDQRVMKELSKSGRHVHTTWLNHSLACCMVGGANSKSGSSLSVQGLFNGFEIMSETPLMDTGARAPSKILTMASAADFPDYLVTAGQEKAIRVWRWIESEEEEDDTIRSGVGVGGVGGRAGVEDSPPKKSRSKSFFGNLFDRKPKGSGSIAAKTEVLTATTTNNPSDLGRWVESAFIDVASTNDWINCVKMNSSGSTIFAAGRKGEMSIFRNGAGDSPIGNNWSNKATVMTNSKRNKVSCLEIDSAHCAWAATSDSTVIKIFDVERTGHVNKPVTILGNEFDDAQHKRNITAIGVDGDGVFGPSGLMASGDAKGAILGWDARSRNTAPVRTFSAPPSDAAVIGLSLSGNKIFAASSNGSVIVIDLRTFETLETLSSEDSSSSKYVGVCTTFHETGVSRTVCSTDGILKTWTEEEEEEDEEGWMYNEIKLEGIKVSCCVDVSISASRKKSKSTGEEFGGVVKDG</sequence>
<keyword evidence="4" id="KW-1185">Reference proteome</keyword>
<dbReference type="PANTHER" id="PTHR46573:SF1">
    <property type="entry name" value="WD REPEAT, SAM AND U-BOX DOMAIN-CONTAINING PROTEIN 1"/>
    <property type="match status" value="1"/>
</dbReference>
<name>A0A9W7C162_9STRA</name>
<gene>
    <name evidence="3" type="ORF">TrST_g8175</name>
</gene>
<dbReference type="Gene3D" id="2.130.10.10">
    <property type="entry name" value="YVTN repeat-like/Quinoprotein amine dehydrogenase"/>
    <property type="match status" value="1"/>
</dbReference>
<dbReference type="Pfam" id="PF04564">
    <property type="entry name" value="U-box"/>
    <property type="match status" value="1"/>
</dbReference>
<dbReference type="Proteomes" id="UP001165085">
    <property type="component" value="Unassembled WGS sequence"/>
</dbReference>
<dbReference type="SMART" id="SM00504">
    <property type="entry name" value="Ubox"/>
    <property type="match status" value="1"/>
</dbReference>
<dbReference type="Gene3D" id="3.30.40.10">
    <property type="entry name" value="Zinc/RING finger domain, C3HC4 (zinc finger)"/>
    <property type="match status" value="1"/>
</dbReference>
<evidence type="ECO:0000256" key="1">
    <source>
        <dbReference type="SAM" id="MobiDB-lite"/>
    </source>
</evidence>
<dbReference type="InterPro" id="IPR001680">
    <property type="entry name" value="WD40_rpt"/>
</dbReference>
<dbReference type="GO" id="GO:0016567">
    <property type="term" value="P:protein ubiquitination"/>
    <property type="evidence" value="ECO:0007669"/>
    <property type="project" value="InterPro"/>
</dbReference>
<dbReference type="PANTHER" id="PTHR46573">
    <property type="entry name" value="WD REPEAT, SAM AND U-BOX DOMAIN-CONTAINING PROTEIN 1"/>
    <property type="match status" value="1"/>
</dbReference>
<dbReference type="SUPFAM" id="SSF57850">
    <property type="entry name" value="RING/U-box"/>
    <property type="match status" value="1"/>
</dbReference>
<dbReference type="GO" id="GO:0004842">
    <property type="term" value="F:ubiquitin-protein transferase activity"/>
    <property type="evidence" value="ECO:0007669"/>
    <property type="project" value="InterPro"/>
</dbReference>
<evidence type="ECO:0000313" key="3">
    <source>
        <dbReference type="EMBL" id="GMH97329.1"/>
    </source>
</evidence>
<dbReference type="OrthoDB" id="10064100at2759"/>
<feature type="region of interest" description="Disordered" evidence="1">
    <location>
        <begin position="294"/>
        <end position="325"/>
    </location>
</feature>
<dbReference type="InterPro" id="IPR013083">
    <property type="entry name" value="Znf_RING/FYVE/PHD"/>
</dbReference>
<proteinExistence type="predicted"/>
<dbReference type="SUPFAM" id="SSF50978">
    <property type="entry name" value="WD40 repeat-like"/>
    <property type="match status" value="1"/>
</dbReference>
<protein>
    <recommendedName>
        <fullName evidence="2">U-box domain-containing protein</fullName>
    </recommendedName>
</protein>
<dbReference type="EMBL" id="BRXY01000490">
    <property type="protein sequence ID" value="GMH97329.1"/>
    <property type="molecule type" value="Genomic_DNA"/>
</dbReference>
<feature type="domain" description="U-box" evidence="2">
    <location>
        <begin position="23"/>
        <end position="99"/>
    </location>
</feature>
<dbReference type="InterPro" id="IPR052085">
    <property type="entry name" value="WD-SAM-U-box"/>
</dbReference>
<dbReference type="SMART" id="SM00320">
    <property type="entry name" value="WD40"/>
    <property type="match status" value="5"/>
</dbReference>
<evidence type="ECO:0000259" key="2">
    <source>
        <dbReference type="PROSITE" id="PS51698"/>
    </source>
</evidence>
<dbReference type="AlphaFoldDB" id="A0A9W7C162"/>
<dbReference type="InterPro" id="IPR003613">
    <property type="entry name" value="Ubox_domain"/>
</dbReference>
<reference evidence="4" key="1">
    <citation type="journal article" date="2023" name="Commun. Biol.">
        <title>Genome analysis of Parmales, the sister group of diatoms, reveals the evolutionary specialization of diatoms from phago-mixotrophs to photoautotrophs.</title>
        <authorList>
            <person name="Ban H."/>
            <person name="Sato S."/>
            <person name="Yoshikawa S."/>
            <person name="Yamada K."/>
            <person name="Nakamura Y."/>
            <person name="Ichinomiya M."/>
            <person name="Sato N."/>
            <person name="Blanc-Mathieu R."/>
            <person name="Endo H."/>
            <person name="Kuwata A."/>
            <person name="Ogata H."/>
        </authorList>
    </citation>
    <scope>NUCLEOTIDE SEQUENCE [LARGE SCALE GENOMIC DNA]</scope>
    <source>
        <strain evidence="4">NIES 3701</strain>
    </source>
</reference>
<dbReference type="InterPro" id="IPR015943">
    <property type="entry name" value="WD40/YVTN_repeat-like_dom_sf"/>
</dbReference>